<dbReference type="InterPro" id="IPR015424">
    <property type="entry name" value="PyrdxlP-dep_Trfase"/>
</dbReference>
<evidence type="ECO:0000256" key="5">
    <source>
        <dbReference type="ARBA" id="ARBA00022898"/>
    </source>
</evidence>
<evidence type="ECO:0000256" key="2">
    <source>
        <dbReference type="ARBA" id="ARBA00007441"/>
    </source>
</evidence>
<name>A0ABT9ZVB8_9BACI</name>
<gene>
    <name evidence="8" type="ORF">J2S74_002568</name>
</gene>
<organism evidence="8 9">
    <name type="scientific">Evansella vedderi</name>
    <dbReference type="NCBI Taxonomy" id="38282"/>
    <lineage>
        <taxon>Bacteria</taxon>
        <taxon>Bacillati</taxon>
        <taxon>Bacillota</taxon>
        <taxon>Bacilli</taxon>
        <taxon>Bacillales</taxon>
        <taxon>Bacillaceae</taxon>
        <taxon>Evansella</taxon>
    </lineage>
</organism>
<keyword evidence="4 6" id="KW-0808">Transferase</keyword>
<proteinExistence type="inferred from homology"/>
<evidence type="ECO:0000256" key="4">
    <source>
        <dbReference type="ARBA" id="ARBA00022679"/>
    </source>
</evidence>
<protein>
    <recommendedName>
        <fullName evidence="6">Aminotransferase</fullName>
        <ecNumber evidence="6">2.6.1.-</ecNumber>
    </recommendedName>
</protein>
<keyword evidence="9" id="KW-1185">Reference proteome</keyword>
<evidence type="ECO:0000313" key="8">
    <source>
        <dbReference type="EMBL" id="MDQ0255186.1"/>
    </source>
</evidence>
<reference evidence="8 9" key="1">
    <citation type="submission" date="2023-07" db="EMBL/GenBank/DDBJ databases">
        <title>Genomic Encyclopedia of Type Strains, Phase IV (KMG-IV): sequencing the most valuable type-strain genomes for metagenomic binning, comparative biology and taxonomic classification.</title>
        <authorList>
            <person name="Goeker M."/>
        </authorList>
    </citation>
    <scope>NUCLEOTIDE SEQUENCE [LARGE SCALE GENOMIC DNA]</scope>
    <source>
        <strain evidence="8 9">DSM 9768</strain>
    </source>
</reference>
<dbReference type="InterPro" id="IPR004838">
    <property type="entry name" value="NHTrfase_class1_PyrdxlP-BS"/>
</dbReference>
<comment type="cofactor">
    <cofactor evidence="1 6">
        <name>pyridoxal 5'-phosphate</name>
        <dbReference type="ChEBI" id="CHEBI:597326"/>
    </cofactor>
</comment>
<sequence length="387" mass="43348">MEHLLNTHVKNIQISGIRQFFNRVASVPDAVQLTLGQPDFHTPEHIKTAAISAIQDNKTNYTANAGEKALLKAASSFLKKKYNLTYDPDSEIITTIGASQGIDVTFRTILEPGTEVILPGPVYPAYAPIITLCGGTPVFVDTRSTNFIITKEQIEKHKTEKTRAVILPYPSNPTGAVLTYDQGKELAEYLREQDLFVVSDEIYSELHYDQDHISIAQFPGMKEKTIVINGVSKSHSMTGWRIGFIFAPAYIQKHMLKVHQYNVSCATSISQHAAIEALTVGMDDPEEMKGEYRERRDYMLQRLGEMGIPTVKPAGAFYVFPSIQESGLSSFDFAVKLLEEEKLAVVPGDAFSSYGEGYIRLSYAYSMKQLQEALDRLEAFWKKIETR</sequence>
<dbReference type="Gene3D" id="3.40.640.10">
    <property type="entry name" value="Type I PLP-dependent aspartate aminotransferase-like (Major domain)"/>
    <property type="match status" value="1"/>
</dbReference>
<evidence type="ECO:0000256" key="3">
    <source>
        <dbReference type="ARBA" id="ARBA00022576"/>
    </source>
</evidence>
<keyword evidence="3 6" id="KW-0032">Aminotransferase</keyword>
<dbReference type="PANTHER" id="PTHR46383:SF4">
    <property type="entry name" value="AMINOTRANSFERASE"/>
    <property type="match status" value="1"/>
</dbReference>
<feature type="domain" description="Aminotransferase class I/classII large" evidence="7">
    <location>
        <begin position="29"/>
        <end position="377"/>
    </location>
</feature>
<dbReference type="Gene3D" id="3.90.1150.10">
    <property type="entry name" value="Aspartate Aminotransferase, domain 1"/>
    <property type="match status" value="1"/>
</dbReference>
<dbReference type="InterPro" id="IPR015422">
    <property type="entry name" value="PyrdxlP-dep_Trfase_small"/>
</dbReference>
<dbReference type="CDD" id="cd00609">
    <property type="entry name" value="AAT_like"/>
    <property type="match status" value="1"/>
</dbReference>
<dbReference type="InterPro" id="IPR015421">
    <property type="entry name" value="PyrdxlP-dep_Trfase_major"/>
</dbReference>
<accession>A0ABT9ZVB8</accession>
<dbReference type="EMBL" id="JAUSUG010000009">
    <property type="protein sequence ID" value="MDQ0255186.1"/>
    <property type="molecule type" value="Genomic_DNA"/>
</dbReference>
<dbReference type="PROSITE" id="PS00105">
    <property type="entry name" value="AA_TRANSFER_CLASS_1"/>
    <property type="match status" value="1"/>
</dbReference>
<evidence type="ECO:0000313" key="9">
    <source>
        <dbReference type="Proteomes" id="UP001230005"/>
    </source>
</evidence>
<dbReference type="InterPro" id="IPR004839">
    <property type="entry name" value="Aminotransferase_I/II_large"/>
</dbReference>
<evidence type="ECO:0000256" key="6">
    <source>
        <dbReference type="RuleBase" id="RU000481"/>
    </source>
</evidence>
<dbReference type="GO" id="GO:0008483">
    <property type="term" value="F:transaminase activity"/>
    <property type="evidence" value="ECO:0007669"/>
    <property type="project" value="UniProtKB-KW"/>
</dbReference>
<dbReference type="EC" id="2.6.1.-" evidence="6"/>
<dbReference type="SUPFAM" id="SSF53383">
    <property type="entry name" value="PLP-dependent transferases"/>
    <property type="match status" value="1"/>
</dbReference>
<evidence type="ECO:0000256" key="1">
    <source>
        <dbReference type="ARBA" id="ARBA00001933"/>
    </source>
</evidence>
<keyword evidence="5" id="KW-0663">Pyridoxal phosphate</keyword>
<dbReference type="InterPro" id="IPR050596">
    <property type="entry name" value="AspAT/PAT-like"/>
</dbReference>
<dbReference type="Pfam" id="PF00155">
    <property type="entry name" value="Aminotran_1_2"/>
    <property type="match status" value="1"/>
</dbReference>
<dbReference type="Proteomes" id="UP001230005">
    <property type="component" value="Unassembled WGS sequence"/>
</dbReference>
<comment type="caution">
    <text evidence="8">The sequence shown here is derived from an EMBL/GenBank/DDBJ whole genome shotgun (WGS) entry which is preliminary data.</text>
</comment>
<evidence type="ECO:0000259" key="7">
    <source>
        <dbReference type="Pfam" id="PF00155"/>
    </source>
</evidence>
<dbReference type="RefSeq" id="WP_307326130.1">
    <property type="nucleotide sequence ID" value="NZ_JAUSUG010000009.1"/>
</dbReference>
<dbReference type="NCBIfam" id="NF005817">
    <property type="entry name" value="PRK07683.1"/>
    <property type="match status" value="1"/>
</dbReference>
<dbReference type="PANTHER" id="PTHR46383">
    <property type="entry name" value="ASPARTATE AMINOTRANSFERASE"/>
    <property type="match status" value="1"/>
</dbReference>
<comment type="similarity">
    <text evidence="2 6">Belongs to the class-I pyridoxal-phosphate-dependent aminotransferase family.</text>
</comment>